<dbReference type="InterPro" id="IPR058240">
    <property type="entry name" value="rSAM_sf"/>
</dbReference>
<comment type="caution">
    <text evidence="9">The sequence shown here is derived from an EMBL/GenBank/DDBJ whole genome shotgun (WGS) entry which is preliminary data.</text>
</comment>
<dbReference type="InterPro" id="IPR023404">
    <property type="entry name" value="rSAM_horseshoe"/>
</dbReference>
<protein>
    <submittedName>
        <fullName evidence="9">Radical SAM protein</fullName>
    </submittedName>
</protein>
<dbReference type="EMBL" id="DRQG01000082">
    <property type="protein sequence ID" value="HGY55757.1"/>
    <property type="molecule type" value="Genomic_DNA"/>
</dbReference>
<dbReference type="PANTHER" id="PTHR43409">
    <property type="entry name" value="ANAEROBIC MAGNESIUM-PROTOPORPHYRIN IX MONOMETHYL ESTER CYCLASE-RELATED"/>
    <property type="match status" value="1"/>
</dbReference>
<name>A0A7V4WVP8_CALAY</name>
<evidence type="ECO:0000313" key="9">
    <source>
        <dbReference type="EMBL" id="HGY55757.1"/>
    </source>
</evidence>
<dbReference type="SMART" id="SM00729">
    <property type="entry name" value="Elp3"/>
    <property type="match status" value="1"/>
</dbReference>
<dbReference type="GO" id="GO:0051539">
    <property type="term" value="F:4 iron, 4 sulfur cluster binding"/>
    <property type="evidence" value="ECO:0007669"/>
    <property type="project" value="UniProtKB-KW"/>
</dbReference>
<dbReference type="InterPro" id="IPR051198">
    <property type="entry name" value="BchE-like"/>
</dbReference>
<dbReference type="GO" id="GO:0046872">
    <property type="term" value="F:metal ion binding"/>
    <property type="evidence" value="ECO:0007669"/>
    <property type="project" value="UniProtKB-KW"/>
</dbReference>
<evidence type="ECO:0000256" key="3">
    <source>
        <dbReference type="ARBA" id="ARBA00022679"/>
    </source>
</evidence>
<sequence length="480" mass="55057">MANEFIGRNELAAQEEIKLSDIDVLLINPAPPRVDRVAEHLGIASLKAFLLSRGIETETLDMSIEQVSVSETVDQILAAQPRIVGVSMLDDTKDSGFSVIRQLSTRGFGGKIVLGGYFPTFASKDILRDFPDVDFVVRGEGEITLFELVEFELGKDGAKPIEQIEGLSYRHDGQIVENPSRPLIADLDILPPVDRKYAPQVLSAGQYLSVFATRGCWGSCSFCDIVGLYGISKGKRWRRRSVERLVDELEDLAHRFNTRHFIFNDDQFLVKGNSAYRLVDEFASELERRNLKIEFELMCRADTVNRKVMQRLKDIGLKRVFLGLESFDEKQLQRMNKRISVRQNLKAVITLYKLKIDVIASVILADAYTKLWDLLLQFTILYILRKRYFNSEHSKISVNKKLEVYRGSPVYQEYKRKGILTKDHYLTGCDYKLKFWTNLRLKMLSLEEGAARFLFRPKMNSTRVGDEFQLNMTPLKQKQA</sequence>
<evidence type="ECO:0000256" key="4">
    <source>
        <dbReference type="ARBA" id="ARBA00022691"/>
    </source>
</evidence>
<dbReference type="GO" id="GO:0003824">
    <property type="term" value="F:catalytic activity"/>
    <property type="evidence" value="ECO:0007669"/>
    <property type="project" value="InterPro"/>
</dbReference>
<evidence type="ECO:0000259" key="8">
    <source>
        <dbReference type="PROSITE" id="PS51332"/>
    </source>
</evidence>
<dbReference type="Proteomes" id="UP000885779">
    <property type="component" value="Unassembled WGS sequence"/>
</dbReference>
<dbReference type="InterPro" id="IPR006158">
    <property type="entry name" value="Cobalamin-bd"/>
</dbReference>
<dbReference type="SFLD" id="SFLDG01082">
    <property type="entry name" value="B12-binding_domain_containing"/>
    <property type="match status" value="1"/>
</dbReference>
<evidence type="ECO:0000256" key="1">
    <source>
        <dbReference type="ARBA" id="ARBA00001966"/>
    </source>
</evidence>
<dbReference type="GO" id="GO:0031419">
    <property type="term" value="F:cobalamin binding"/>
    <property type="evidence" value="ECO:0007669"/>
    <property type="project" value="InterPro"/>
</dbReference>
<feature type="domain" description="B12-binding" evidence="8">
    <location>
        <begin position="24"/>
        <end position="159"/>
    </location>
</feature>
<comment type="cofactor">
    <cofactor evidence="1">
        <name>[4Fe-4S] cluster</name>
        <dbReference type="ChEBI" id="CHEBI:49883"/>
    </cofactor>
</comment>
<keyword evidence="5" id="KW-0479">Metal-binding</keyword>
<reference evidence="9" key="1">
    <citation type="journal article" date="2020" name="mSystems">
        <title>Genome- and Community-Level Interaction Insights into Carbon Utilization and Element Cycling Functions of Hydrothermarchaeota in Hydrothermal Sediment.</title>
        <authorList>
            <person name="Zhou Z."/>
            <person name="Liu Y."/>
            <person name="Xu W."/>
            <person name="Pan J."/>
            <person name="Luo Z.H."/>
            <person name="Li M."/>
        </authorList>
    </citation>
    <scope>NUCLEOTIDE SEQUENCE [LARGE SCALE GENOMIC DNA]</scope>
    <source>
        <strain evidence="9">HyVt-577</strain>
    </source>
</reference>
<keyword evidence="7" id="KW-0411">Iron-sulfur</keyword>
<dbReference type="InterPro" id="IPR034466">
    <property type="entry name" value="Methyltransferase_Class_B"/>
</dbReference>
<dbReference type="SUPFAM" id="SSF52242">
    <property type="entry name" value="Cobalamin (vitamin B12)-binding domain"/>
    <property type="match status" value="1"/>
</dbReference>
<evidence type="ECO:0000256" key="6">
    <source>
        <dbReference type="ARBA" id="ARBA00023004"/>
    </source>
</evidence>
<evidence type="ECO:0000256" key="7">
    <source>
        <dbReference type="ARBA" id="ARBA00023014"/>
    </source>
</evidence>
<keyword evidence="2" id="KW-0489">Methyltransferase</keyword>
<evidence type="ECO:0000256" key="2">
    <source>
        <dbReference type="ARBA" id="ARBA00022603"/>
    </source>
</evidence>
<dbReference type="InterPro" id="IPR006638">
    <property type="entry name" value="Elp3/MiaA/NifB-like_rSAM"/>
</dbReference>
<dbReference type="Pfam" id="PF04055">
    <property type="entry name" value="Radical_SAM"/>
    <property type="match status" value="1"/>
</dbReference>
<dbReference type="InterPro" id="IPR036724">
    <property type="entry name" value="Cobalamin-bd_sf"/>
</dbReference>
<keyword evidence="4" id="KW-0949">S-adenosyl-L-methionine</keyword>
<dbReference type="PROSITE" id="PS51332">
    <property type="entry name" value="B12_BINDING"/>
    <property type="match status" value="1"/>
</dbReference>
<gene>
    <name evidence="9" type="ORF">ENK44_08655</name>
</gene>
<dbReference type="AlphaFoldDB" id="A0A7V4WVP8"/>
<accession>A0A7V4WVP8</accession>
<organism evidence="9">
    <name type="scientific">Caldithrix abyssi</name>
    <dbReference type="NCBI Taxonomy" id="187145"/>
    <lineage>
        <taxon>Bacteria</taxon>
        <taxon>Pseudomonadati</taxon>
        <taxon>Calditrichota</taxon>
        <taxon>Calditrichia</taxon>
        <taxon>Calditrichales</taxon>
        <taxon>Calditrichaceae</taxon>
        <taxon>Caldithrix</taxon>
    </lineage>
</organism>
<evidence type="ECO:0000256" key="5">
    <source>
        <dbReference type="ARBA" id="ARBA00022723"/>
    </source>
</evidence>
<dbReference type="Pfam" id="PF02310">
    <property type="entry name" value="B12-binding"/>
    <property type="match status" value="1"/>
</dbReference>
<dbReference type="Gene3D" id="3.40.50.280">
    <property type="entry name" value="Cobalamin-binding domain"/>
    <property type="match status" value="1"/>
</dbReference>
<dbReference type="GO" id="GO:0005829">
    <property type="term" value="C:cytosol"/>
    <property type="evidence" value="ECO:0007669"/>
    <property type="project" value="TreeGrafter"/>
</dbReference>
<keyword evidence="3" id="KW-0808">Transferase</keyword>
<dbReference type="SUPFAM" id="SSF102114">
    <property type="entry name" value="Radical SAM enzymes"/>
    <property type="match status" value="1"/>
</dbReference>
<dbReference type="SFLD" id="SFLDS00029">
    <property type="entry name" value="Radical_SAM"/>
    <property type="match status" value="1"/>
</dbReference>
<dbReference type="PANTHER" id="PTHR43409:SF7">
    <property type="entry name" value="BLL1977 PROTEIN"/>
    <property type="match status" value="1"/>
</dbReference>
<proteinExistence type="predicted"/>
<dbReference type="InterPro" id="IPR007197">
    <property type="entry name" value="rSAM"/>
</dbReference>
<dbReference type="SFLD" id="SFLDG01123">
    <property type="entry name" value="methyltransferase_(Class_B)"/>
    <property type="match status" value="1"/>
</dbReference>
<dbReference type="Gene3D" id="3.80.30.20">
    <property type="entry name" value="tm_1862 like domain"/>
    <property type="match status" value="1"/>
</dbReference>
<keyword evidence="6" id="KW-0408">Iron</keyword>